<protein>
    <submittedName>
        <fullName evidence="1">Uncharacterized protein</fullName>
    </submittedName>
</protein>
<accession>A0A2T0G0J4</accession>
<proteinExistence type="predicted"/>
<dbReference type="AlphaFoldDB" id="A0A2T0G0J4"/>
<organism evidence="1 2">
    <name type="scientific">Streptococcus anginosus</name>
    <dbReference type="NCBI Taxonomy" id="1328"/>
    <lineage>
        <taxon>Bacteria</taxon>
        <taxon>Bacillati</taxon>
        <taxon>Bacillota</taxon>
        <taxon>Bacilli</taxon>
        <taxon>Lactobacillales</taxon>
        <taxon>Streptococcaceae</taxon>
        <taxon>Streptococcus</taxon>
        <taxon>Streptococcus anginosus group</taxon>
    </lineage>
</organism>
<reference evidence="1 2" key="1">
    <citation type="journal article" date="1993" name="J. Dent. Res.">
        <title>The isolation and characterization of milleri group streptococci from dental periapical abscesses.</title>
        <authorList>
            <person name="Fisher L.E."/>
            <person name="Russell R.R."/>
        </authorList>
    </citation>
    <scope>NUCLEOTIDE SEQUENCE [LARGE SCALE GENOMIC DNA]</scope>
    <source>
        <strain evidence="1 2">OUP21</strain>
    </source>
</reference>
<evidence type="ECO:0000313" key="1">
    <source>
        <dbReference type="EMBL" id="PRT69558.1"/>
    </source>
</evidence>
<name>A0A2T0G0J4_STRAP</name>
<comment type="caution">
    <text evidence="1">The sequence shown here is derived from an EMBL/GenBank/DDBJ whole genome shotgun (WGS) entry which is preliminary data.</text>
</comment>
<dbReference type="Proteomes" id="UP000238573">
    <property type="component" value="Unassembled WGS sequence"/>
</dbReference>
<sequence>MKNWTMTNWLQWEDWKKKAEDKYDKILLKQDRQLLQPSVKDIEKAQFGYEVSQSAQQLYFGF</sequence>
<dbReference type="EMBL" id="PVSZ01000015">
    <property type="protein sequence ID" value="PRT69558.1"/>
    <property type="molecule type" value="Genomic_DNA"/>
</dbReference>
<evidence type="ECO:0000313" key="2">
    <source>
        <dbReference type="Proteomes" id="UP000238573"/>
    </source>
</evidence>
<gene>
    <name evidence="1" type="ORF">C6A27_07715</name>
</gene>